<dbReference type="EMBL" id="CP042906">
    <property type="protein sequence ID" value="QEX18506.1"/>
    <property type="molecule type" value="Genomic_DNA"/>
</dbReference>
<keyword evidence="6" id="KW-1185">Reference proteome</keyword>
<keyword evidence="3" id="KW-0378">Hydrolase</keyword>
<dbReference type="KEGG" id="htq:FRZ44_38130"/>
<reference evidence="5 6" key="1">
    <citation type="submission" date="2019-08" db="EMBL/GenBank/DDBJ databases">
        <title>Hyperibacter terrae gen. nov., sp. nov. and Hyperibacter viscosus sp. nov., two new members in the family Rhodospirillaceae isolated from the rhizosphere of Hypericum perforatum.</title>
        <authorList>
            <person name="Noviana Z."/>
        </authorList>
    </citation>
    <scope>NUCLEOTIDE SEQUENCE [LARGE SCALE GENOMIC DNA]</scope>
    <source>
        <strain evidence="5 6">R5913</strain>
    </source>
</reference>
<evidence type="ECO:0000259" key="4">
    <source>
        <dbReference type="Pfam" id="PF04586"/>
    </source>
</evidence>
<name>A0A5J6MUJ4_9PROT</name>
<dbReference type="GO" id="GO:0006508">
    <property type="term" value="P:proteolysis"/>
    <property type="evidence" value="ECO:0007669"/>
    <property type="project" value="UniProtKB-KW"/>
</dbReference>
<dbReference type="RefSeq" id="WP_151178658.1">
    <property type="nucleotide sequence ID" value="NZ_CP042906.1"/>
</dbReference>
<dbReference type="AlphaFoldDB" id="A0A5J6MUJ4"/>
<gene>
    <name evidence="5" type="primary">pi232</name>
    <name evidence="5" type="ORF">FRZ44_38130</name>
</gene>
<accession>A0A5J6MUJ4</accession>
<keyword evidence="2" id="KW-0645">Protease</keyword>
<protein>
    <submittedName>
        <fullName evidence="5">Prophage pi2 protein 32</fullName>
    </submittedName>
</protein>
<feature type="domain" description="Prohead serine protease" evidence="4">
    <location>
        <begin position="16"/>
        <end position="170"/>
    </location>
</feature>
<evidence type="ECO:0000256" key="3">
    <source>
        <dbReference type="ARBA" id="ARBA00022801"/>
    </source>
</evidence>
<organism evidence="5 6">
    <name type="scientific">Hypericibacter terrae</name>
    <dbReference type="NCBI Taxonomy" id="2602015"/>
    <lineage>
        <taxon>Bacteria</taxon>
        <taxon>Pseudomonadati</taxon>
        <taxon>Pseudomonadota</taxon>
        <taxon>Alphaproteobacteria</taxon>
        <taxon>Rhodospirillales</taxon>
        <taxon>Dongiaceae</taxon>
        <taxon>Hypericibacter</taxon>
    </lineage>
</organism>
<dbReference type="InterPro" id="IPR006433">
    <property type="entry name" value="Prohead_protease"/>
</dbReference>
<evidence type="ECO:0000256" key="2">
    <source>
        <dbReference type="ARBA" id="ARBA00022670"/>
    </source>
</evidence>
<dbReference type="GO" id="GO:0008233">
    <property type="term" value="F:peptidase activity"/>
    <property type="evidence" value="ECO:0007669"/>
    <property type="project" value="UniProtKB-KW"/>
</dbReference>
<evidence type="ECO:0000256" key="1">
    <source>
        <dbReference type="ARBA" id="ARBA00022612"/>
    </source>
</evidence>
<evidence type="ECO:0000313" key="6">
    <source>
        <dbReference type="Proteomes" id="UP000326202"/>
    </source>
</evidence>
<proteinExistence type="predicted"/>
<dbReference type="Pfam" id="PF04586">
    <property type="entry name" value="Peptidase_S78"/>
    <property type="match status" value="1"/>
</dbReference>
<dbReference type="Proteomes" id="UP000326202">
    <property type="component" value="Chromosome"/>
</dbReference>
<evidence type="ECO:0000313" key="5">
    <source>
        <dbReference type="EMBL" id="QEX18506.1"/>
    </source>
</evidence>
<sequence>MSIEEIERRFFVAEELEVEKRADGKPVLRGHAAVFNKLSENLGGFREQVAPGAFLETIQKDDIRALFNHDPNFVLGRNRSKTLTLSEDARGLAIEIEMPDTQTIRDLVVAPIQRRDVSQMSFGFAVRAGGQDWGDDGKGNMIRTLKQVRLFDVSPVTFPAYPQTDIAVRSLTEWKAELQRQAAAATMPNLRAMRQRHAEI</sequence>
<dbReference type="InterPro" id="IPR054613">
    <property type="entry name" value="Peptidase_S78_dom"/>
</dbReference>
<dbReference type="OrthoDB" id="64791at2"/>
<dbReference type="NCBIfam" id="TIGR01543">
    <property type="entry name" value="proheadase_HK97"/>
    <property type="match status" value="1"/>
</dbReference>
<keyword evidence="1" id="KW-1188">Viral release from host cell</keyword>